<dbReference type="GeneID" id="24132690"/>
<evidence type="ECO:0000313" key="4">
    <source>
        <dbReference type="EMBL" id="KDO24161.1"/>
    </source>
</evidence>
<dbReference type="PANTHER" id="PTHR24171">
    <property type="entry name" value="ANKYRIN REPEAT DOMAIN-CONTAINING PROTEIN 39-RELATED"/>
    <property type="match status" value="1"/>
</dbReference>
<protein>
    <submittedName>
        <fullName evidence="4">Uncharacterized protein</fullName>
    </submittedName>
</protein>
<dbReference type="PANTHER" id="PTHR24171:SF9">
    <property type="entry name" value="ANKYRIN REPEAT DOMAIN-CONTAINING PROTEIN 39"/>
    <property type="match status" value="1"/>
</dbReference>
<dbReference type="Gene3D" id="1.25.40.20">
    <property type="entry name" value="Ankyrin repeat-containing domain"/>
    <property type="match status" value="1"/>
</dbReference>
<feature type="repeat" description="ANK" evidence="3">
    <location>
        <begin position="122"/>
        <end position="154"/>
    </location>
</feature>
<gene>
    <name evidence="4" type="ORF">SPRG_10589</name>
</gene>
<evidence type="ECO:0000313" key="5">
    <source>
        <dbReference type="Proteomes" id="UP000030745"/>
    </source>
</evidence>
<evidence type="ECO:0000256" key="2">
    <source>
        <dbReference type="ARBA" id="ARBA00023043"/>
    </source>
</evidence>
<dbReference type="AlphaFoldDB" id="A0A067CCB2"/>
<dbReference type="VEuPathDB" id="FungiDB:SPRG_10589"/>
<dbReference type="Pfam" id="PF13637">
    <property type="entry name" value="Ank_4"/>
    <property type="match status" value="1"/>
</dbReference>
<evidence type="ECO:0000256" key="1">
    <source>
        <dbReference type="ARBA" id="ARBA00022737"/>
    </source>
</evidence>
<keyword evidence="5" id="KW-1185">Reference proteome</keyword>
<dbReference type="PROSITE" id="PS50297">
    <property type="entry name" value="ANK_REP_REGION"/>
    <property type="match status" value="1"/>
</dbReference>
<dbReference type="RefSeq" id="XP_012205105.1">
    <property type="nucleotide sequence ID" value="XM_012349715.1"/>
</dbReference>
<accession>A0A067CCB2</accession>
<organism evidence="4 5">
    <name type="scientific">Saprolegnia parasitica (strain CBS 223.65)</name>
    <dbReference type="NCBI Taxonomy" id="695850"/>
    <lineage>
        <taxon>Eukaryota</taxon>
        <taxon>Sar</taxon>
        <taxon>Stramenopiles</taxon>
        <taxon>Oomycota</taxon>
        <taxon>Saprolegniomycetes</taxon>
        <taxon>Saprolegniales</taxon>
        <taxon>Saprolegniaceae</taxon>
        <taxon>Saprolegnia</taxon>
    </lineage>
</organism>
<name>A0A067CCB2_SAPPC</name>
<keyword evidence="2 3" id="KW-0040">ANK repeat</keyword>
<dbReference type="Proteomes" id="UP000030745">
    <property type="component" value="Unassembled WGS sequence"/>
</dbReference>
<dbReference type="OrthoDB" id="194358at2759"/>
<dbReference type="SMART" id="SM00248">
    <property type="entry name" value="ANK"/>
    <property type="match status" value="3"/>
</dbReference>
<dbReference type="PROSITE" id="PS50088">
    <property type="entry name" value="ANK_REPEAT"/>
    <property type="match status" value="2"/>
</dbReference>
<sequence>MKFPWLEFAKLTRPRSLSAPTEPQCDEVRDDALGSWLRQPKSRDTTAQENELDDAQAELLIEAAKAGNVDEVRRLCEVVGVDADMRGYMGWTAAHWAARQGHVHVLEVLHRLGANLDSLDCRGDCLLHKAAANGQLQTCKWLLQHAFNVHATNKHGMTPLDLAREKVRHDKDPTTVACEALLANAAECTF</sequence>
<dbReference type="KEGG" id="spar:SPRG_10589"/>
<dbReference type="InterPro" id="IPR002110">
    <property type="entry name" value="Ankyrin_rpt"/>
</dbReference>
<dbReference type="SUPFAM" id="SSF48403">
    <property type="entry name" value="Ankyrin repeat"/>
    <property type="match status" value="1"/>
</dbReference>
<keyword evidence="1" id="KW-0677">Repeat</keyword>
<reference evidence="4 5" key="1">
    <citation type="journal article" date="2013" name="PLoS Genet.">
        <title>Distinctive expansion of potential virulence genes in the genome of the oomycete fish pathogen Saprolegnia parasitica.</title>
        <authorList>
            <person name="Jiang R.H."/>
            <person name="de Bruijn I."/>
            <person name="Haas B.J."/>
            <person name="Belmonte R."/>
            <person name="Lobach L."/>
            <person name="Christie J."/>
            <person name="van den Ackerveken G."/>
            <person name="Bottin A."/>
            <person name="Bulone V."/>
            <person name="Diaz-Moreno S.M."/>
            <person name="Dumas B."/>
            <person name="Fan L."/>
            <person name="Gaulin E."/>
            <person name="Govers F."/>
            <person name="Grenville-Briggs L.J."/>
            <person name="Horner N.R."/>
            <person name="Levin J.Z."/>
            <person name="Mammella M."/>
            <person name="Meijer H.J."/>
            <person name="Morris P."/>
            <person name="Nusbaum C."/>
            <person name="Oome S."/>
            <person name="Phillips A.J."/>
            <person name="van Rooyen D."/>
            <person name="Rzeszutek E."/>
            <person name="Saraiva M."/>
            <person name="Secombes C.J."/>
            <person name="Seidl M.F."/>
            <person name="Snel B."/>
            <person name="Stassen J.H."/>
            <person name="Sykes S."/>
            <person name="Tripathy S."/>
            <person name="van den Berg H."/>
            <person name="Vega-Arreguin J.C."/>
            <person name="Wawra S."/>
            <person name="Young S.K."/>
            <person name="Zeng Q."/>
            <person name="Dieguez-Uribeondo J."/>
            <person name="Russ C."/>
            <person name="Tyler B.M."/>
            <person name="van West P."/>
        </authorList>
    </citation>
    <scope>NUCLEOTIDE SEQUENCE [LARGE SCALE GENOMIC DNA]</scope>
    <source>
        <strain evidence="4 5">CBS 223.65</strain>
    </source>
</reference>
<dbReference type="EMBL" id="KK583245">
    <property type="protein sequence ID" value="KDO24161.1"/>
    <property type="molecule type" value="Genomic_DNA"/>
</dbReference>
<proteinExistence type="predicted"/>
<dbReference type="OMA" id="GYMGWTA"/>
<dbReference type="Pfam" id="PF12796">
    <property type="entry name" value="Ank_2"/>
    <property type="match status" value="1"/>
</dbReference>
<evidence type="ECO:0000256" key="3">
    <source>
        <dbReference type="PROSITE-ProRule" id="PRU00023"/>
    </source>
</evidence>
<dbReference type="InterPro" id="IPR036770">
    <property type="entry name" value="Ankyrin_rpt-contain_sf"/>
</dbReference>
<feature type="repeat" description="ANK" evidence="3">
    <location>
        <begin position="89"/>
        <end position="121"/>
    </location>
</feature>